<dbReference type="EMBL" id="JBHULM010000011">
    <property type="protein sequence ID" value="MFD2543348.1"/>
    <property type="molecule type" value="Genomic_DNA"/>
</dbReference>
<evidence type="ECO:0000313" key="4">
    <source>
        <dbReference type="EMBL" id="MFD2543348.1"/>
    </source>
</evidence>
<dbReference type="Proteomes" id="UP001597467">
    <property type="component" value="Unassembled WGS sequence"/>
</dbReference>
<reference evidence="5" key="1">
    <citation type="journal article" date="2019" name="Int. J. Syst. Evol. Microbiol.">
        <title>The Global Catalogue of Microorganisms (GCM) 10K type strain sequencing project: providing services to taxonomists for standard genome sequencing and annotation.</title>
        <authorList>
            <consortium name="The Broad Institute Genomics Platform"/>
            <consortium name="The Broad Institute Genome Sequencing Center for Infectious Disease"/>
            <person name="Wu L."/>
            <person name="Ma J."/>
        </authorList>
    </citation>
    <scope>NUCLEOTIDE SEQUENCE [LARGE SCALE GENOMIC DNA]</scope>
    <source>
        <strain evidence="5">KCTC 42808</strain>
    </source>
</reference>
<dbReference type="PRINTS" id="PR00455">
    <property type="entry name" value="HTHTETR"/>
</dbReference>
<evidence type="ECO:0000313" key="5">
    <source>
        <dbReference type="Proteomes" id="UP001597467"/>
    </source>
</evidence>
<proteinExistence type="predicted"/>
<keyword evidence="5" id="KW-1185">Reference proteome</keyword>
<dbReference type="InterPro" id="IPR001647">
    <property type="entry name" value="HTH_TetR"/>
</dbReference>
<feature type="domain" description="HTH tetR-type" evidence="3">
    <location>
        <begin position="1"/>
        <end position="61"/>
    </location>
</feature>
<accession>A0ABW5K5L3</accession>
<dbReference type="InterPro" id="IPR054422">
    <property type="entry name" value="TetR-like_HI_0893_C"/>
</dbReference>
<keyword evidence="1 2" id="KW-0238">DNA-binding</keyword>
<comment type="caution">
    <text evidence="4">The sequence shown here is derived from an EMBL/GenBank/DDBJ whole genome shotgun (WGS) entry which is preliminary data.</text>
</comment>
<protein>
    <submittedName>
        <fullName evidence="4">TetR/AcrR family transcriptional regulator</fullName>
    </submittedName>
</protein>
<dbReference type="RefSeq" id="WP_379905144.1">
    <property type="nucleotide sequence ID" value="NZ_JBHULM010000011.1"/>
</dbReference>
<dbReference type="InterPro" id="IPR009057">
    <property type="entry name" value="Homeodomain-like_sf"/>
</dbReference>
<dbReference type="Pfam" id="PF22604">
    <property type="entry name" value="TetR_HI_0893_C"/>
    <property type="match status" value="1"/>
</dbReference>
<dbReference type="PROSITE" id="PS50977">
    <property type="entry name" value="HTH_TETR_2"/>
    <property type="match status" value="1"/>
</dbReference>
<feature type="DNA-binding region" description="H-T-H motif" evidence="2">
    <location>
        <begin position="24"/>
        <end position="43"/>
    </location>
</feature>
<name>A0ABW5K5L3_9FLAO</name>
<organism evidence="4 5">
    <name type="scientific">Lacinutrix gracilariae</name>
    <dbReference type="NCBI Taxonomy" id="1747198"/>
    <lineage>
        <taxon>Bacteria</taxon>
        <taxon>Pseudomonadati</taxon>
        <taxon>Bacteroidota</taxon>
        <taxon>Flavobacteriia</taxon>
        <taxon>Flavobacteriales</taxon>
        <taxon>Flavobacteriaceae</taxon>
        <taxon>Lacinutrix</taxon>
    </lineage>
</organism>
<dbReference type="SUPFAM" id="SSF46689">
    <property type="entry name" value="Homeodomain-like"/>
    <property type="match status" value="1"/>
</dbReference>
<evidence type="ECO:0000259" key="3">
    <source>
        <dbReference type="PROSITE" id="PS50977"/>
    </source>
</evidence>
<evidence type="ECO:0000256" key="1">
    <source>
        <dbReference type="ARBA" id="ARBA00023125"/>
    </source>
</evidence>
<dbReference type="PANTHER" id="PTHR43479:SF11">
    <property type="entry name" value="ACREF_ENVCD OPERON REPRESSOR-RELATED"/>
    <property type="match status" value="1"/>
</dbReference>
<sequence length="186" mass="21558">MEKEQRIILTTLELVVKQGFHATPMSQVAREANVAVGTIYHYFKNKQQIIEKIFLMIYKDFGTVMLTNIKPADDYKTQFSTMWRNLYNYFLSNPLAFYFVEYVGVPPLITPEIAKKSKPFYAEVVDFCTQGVQTKKLKNIDEVLITNLCYGIISSAVKLKIKEELPMSEKQIDQTIEACWNAVKYE</sequence>
<gene>
    <name evidence="4" type="ORF">ACFSSB_13530</name>
</gene>
<evidence type="ECO:0000256" key="2">
    <source>
        <dbReference type="PROSITE-ProRule" id="PRU00335"/>
    </source>
</evidence>
<dbReference type="Pfam" id="PF00440">
    <property type="entry name" value="TetR_N"/>
    <property type="match status" value="1"/>
</dbReference>
<dbReference type="PANTHER" id="PTHR43479">
    <property type="entry name" value="ACREF/ENVCD OPERON REPRESSOR-RELATED"/>
    <property type="match status" value="1"/>
</dbReference>
<dbReference type="InterPro" id="IPR050624">
    <property type="entry name" value="HTH-type_Tx_Regulator"/>
</dbReference>
<dbReference type="Gene3D" id="1.10.357.10">
    <property type="entry name" value="Tetracycline Repressor, domain 2"/>
    <property type="match status" value="1"/>
</dbReference>